<dbReference type="RefSeq" id="WP_110495579.1">
    <property type="nucleotide sequence ID" value="NZ_AP014610.1"/>
</dbReference>
<dbReference type="SUPFAM" id="SSF111384">
    <property type="entry name" value="OmpH-like"/>
    <property type="match status" value="1"/>
</dbReference>
<dbReference type="EMBL" id="AP014610">
    <property type="protein sequence ID" value="BBA17999.1"/>
    <property type="molecule type" value="Genomic_DNA"/>
</dbReference>
<dbReference type="PANTHER" id="PTHR35089:SF1">
    <property type="entry name" value="CHAPERONE PROTEIN SKP"/>
    <property type="match status" value="1"/>
</dbReference>
<keyword evidence="2" id="KW-0732">Signal</keyword>
<organism evidence="3 4">
    <name type="scientific">Blattabacterium punctulatus CPU2</name>
    <dbReference type="NCBI Taxonomy" id="1457032"/>
    <lineage>
        <taxon>Bacteria</taxon>
        <taxon>Pseudomonadati</taxon>
        <taxon>Bacteroidota</taxon>
        <taxon>Flavobacteriia</taxon>
        <taxon>Flavobacteriales</taxon>
        <taxon>Blattabacteriaceae</taxon>
        <taxon>Blattabacterium</taxon>
    </lineage>
</organism>
<dbReference type="GO" id="GO:0005829">
    <property type="term" value="C:cytosol"/>
    <property type="evidence" value="ECO:0007669"/>
    <property type="project" value="TreeGrafter"/>
</dbReference>
<comment type="similarity">
    <text evidence="1">Belongs to the Skp family.</text>
</comment>
<dbReference type="Gene3D" id="3.30.910.20">
    <property type="entry name" value="Skp domain"/>
    <property type="match status" value="1"/>
</dbReference>
<dbReference type="SMART" id="SM00935">
    <property type="entry name" value="OmpH"/>
    <property type="match status" value="1"/>
</dbReference>
<protein>
    <submittedName>
        <fullName evidence="3">Cationic outer membrane protein OmpH</fullName>
    </submittedName>
</protein>
<reference evidence="3 4" key="1">
    <citation type="submission" date="2014-06" db="EMBL/GenBank/DDBJ databases">
        <title>Genome sequence of the intracellular symbiont Blattabacterium cuenoti, strain CPU2 from the wood feeding cockroach Cryptocercus punctulatus.</title>
        <authorList>
            <person name="Kinjo Y."/>
            <person name="Ohkuma M."/>
            <person name="Tokuda G."/>
        </authorList>
    </citation>
    <scope>NUCLEOTIDE SEQUENCE [LARGE SCALE GENOMIC DNA]</scope>
    <source>
        <strain evidence="3 4">CPU2</strain>
    </source>
</reference>
<evidence type="ECO:0000256" key="2">
    <source>
        <dbReference type="ARBA" id="ARBA00022729"/>
    </source>
</evidence>
<dbReference type="InterPro" id="IPR005632">
    <property type="entry name" value="Chaperone_Skp"/>
</dbReference>
<dbReference type="InterPro" id="IPR024930">
    <property type="entry name" value="Skp_dom_sf"/>
</dbReference>
<dbReference type="GO" id="GO:0051082">
    <property type="term" value="F:unfolded protein binding"/>
    <property type="evidence" value="ECO:0007669"/>
    <property type="project" value="InterPro"/>
</dbReference>
<dbReference type="Proteomes" id="UP000262607">
    <property type="component" value="Chromosome"/>
</dbReference>
<evidence type="ECO:0000313" key="3">
    <source>
        <dbReference type="EMBL" id="BBA17999.1"/>
    </source>
</evidence>
<evidence type="ECO:0000313" key="4">
    <source>
        <dbReference type="Proteomes" id="UP000262607"/>
    </source>
</evidence>
<dbReference type="PANTHER" id="PTHR35089">
    <property type="entry name" value="CHAPERONE PROTEIN SKP"/>
    <property type="match status" value="1"/>
</dbReference>
<proteinExistence type="inferred from homology"/>
<gene>
    <name evidence="3" type="primary">ompH</name>
    <name evidence="3" type="ORF">CPU2_522</name>
</gene>
<sequence length="168" mass="19578">MKKNTIFYCLLFFFLFGIGKSLFSKEECHQKIVCLNSLILLERMPEFSKVQKELEKLSKNHENILAKLAKEFHKKAEKFQKNRNPILKKELEILQYRAQAYQKNAADDLSKKQNKLLDPIYKKIEKAINIVMEKDKTIVRVDDCSPGKGVLVNKGIDITEDVKKELGF</sequence>
<accession>A0AAD1CM96</accession>
<dbReference type="GO" id="GO:0050821">
    <property type="term" value="P:protein stabilization"/>
    <property type="evidence" value="ECO:0007669"/>
    <property type="project" value="TreeGrafter"/>
</dbReference>
<dbReference type="Pfam" id="PF03938">
    <property type="entry name" value="OmpH"/>
    <property type="match status" value="1"/>
</dbReference>
<evidence type="ECO:0000256" key="1">
    <source>
        <dbReference type="ARBA" id="ARBA00009091"/>
    </source>
</evidence>
<dbReference type="GeneID" id="66556546"/>
<dbReference type="AlphaFoldDB" id="A0AAD1CM96"/>
<name>A0AAD1CM96_9FLAO</name>